<dbReference type="HAMAP" id="MF_00024">
    <property type="entry name" value="CobD_CbiB"/>
    <property type="match status" value="1"/>
</dbReference>
<evidence type="ECO:0000256" key="1">
    <source>
        <dbReference type="ARBA" id="ARBA00004651"/>
    </source>
</evidence>
<proteinExistence type="inferred from homology"/>
<organism evidence="10 11">
    <name type="scientific">Thermodesulforhabdus norvegica</name>
    <dbReference type="NCBI Taxonomy" id="39841"/>
    <lineage>
        <taxon>Bacteria</taxon>
        <taxon>Pseudomonadati</taxon>
        <taxon>Thermodesulfobacteriota</taxon>
        <taxon>Syntrophobacteria</taxon>
        <taxon>Syntrophobacterales</taxon>
        <taxon>Thermodesulforhabdaceae</taxon>
        <taxon>Thermodesulforhabdus</taxon>
    </lineage>
</organism>
<dbReference type="UniPathway" id="UPA00148"/>
<evidence type="ECO:0000256" key="8">
    <source>
        <dbReference type="ARBA" id="ARBA00023136"/>
    </source>
</evidence>
<evidence type="ECO:0000256" key="3">
    <source>
        <dbReference type="ARBA" id="ARBA00006263"/>
    </source>
</evidence>
<dbReference type="GO" id="GO:0009236">
    <property type="term" value="P:cobalamin biosynthetic process"/>
    <property type="evidence" value="ECO:0007669"/>
    <property type="project" value="UniProtKB-UniRule"/>
</dbReference>
<keyword evidence="4 9" id="KW-1003">Cell membrane</keyword>
<comment type="subcellular location">
    <subcellularLocation>
        <location evidence="1 9">Cell membrane</location>
        <topology evidence="1 9">Multi-pass membrane protein</topology>
    </subcellularLocation>
</comment>
<dbReference type="GO" id="GO:0015420">
    <property type="term" value="F:ABC-type vitamin B12 transporter activity"/>
    <property type="evidence" value="ECO:0007669"/>
    <property type="project" value="UniProtKB-UniRule"/>
</dbReference>
<dbReference type="Proteomes" id="UP000199611">
    <property type="component" value="Unassembled WGS sequence"/>
</dbReference>
<dbReference type="InterPro" id="IPR004485">
    <property type="entry name" value="Cobalamin_biosynth_CobD/CbiB"/>
</dbReference>
<dbReference type="GO" id="GO:0048472">
    <property type="term" value="F:threonine-phosphate decarboxylase activity"/>
    <property type="evidence" value="ECO:0007669"/>
    <property type="project" value="InterPro"/>
</dbReference>
<dbReference type="OrthoDB" id="9811967at2"/>
<sequence>MFVSPLDVLMAFLLDLFVGDPQGWPHPVRWIGGLVGKLERVLYVGAKEGSLLVTRGALLVAMVLTITATCAVLGLLLAYRLSEWLGHALSVWLIYTSVATRSLHVETARVVERVNKGNLEGARKELSWIVSRDTDVLDEQGVMKSVIETLSENISDGVVAPFFYLLVGGPVGALLYKAVNTMDSMIGYKNDRYLHFGRCAARLDDLVNYVPARLTAGFIVISAWFLGLDAGRALRTVFRDARKVASPNAGYPQAAVAGALGVQLGGRLSYFGRIVNKPLIGEPLRTVGCEVYRESVKILYLVAVCSCAFVAFIMSF</sequence>
<keyword evidence="7 9" id="KW-1133">Transmembrane helix</keyword>
<evidence type="ECO:0000256" key="9">
    <source>
        <dbReference type="HAMAP-Rule" id="MF_00024"/>
    </source>
</evidence>
<comment type="pathway">
    <text evidence="2 9">Cofactor biosynthesis; adenosylcobalamin biosynthesis.</text>
</comment>
<reference evidence="10 11" key="1">
    <citation type="submission" date="2016-10" db="EMBL/GenBank/DDBJ databases">
        <authorList>
            <person name="de Groot N.N."/>
        </authorList>
    </citation>
    <scope>NUCLEOTIDE SEQUENCE [LARGE SCALE GENOMIC DNA]</scope>
    <source>
        <strain evidence="10 11">DSM 9990</strain>
    </source>
</reference>
<gene>
    <name evidence="9" type="primary">cobD</name>
    <name evidence="10" type="ORF">SAMN05660836_00461</name>
</gene>
<keyword evidence="5 9" id="KW-0169">Cobalamin biosynthesis</keyword>
<feature type="transmembrane region" description="Helical" evidence="9">
    <location>
        <begin position="298"/>
        <end position="315"/>
    </location>
</feature>
<comment type="function">
    <text evidence="9">Converts cobyric acid to cobinamide by the addition of aminopropanol on the F carboxylic group.</text>
</comment>
<protein>
    <recommendedName>
        <fullName evidence="9">Cobalamin biosynthesis protein CobD</fullName>
    </recommendedName>
</protein>
<comment type="caution">
    <text evidence="9">Lacks conserved residue(s) required for the propagation of feature annotation.</text>
</comment>
<keyword evidence="11" id="KW-1185">Reference proteome</keyword>
<keyword evidence="8 9" id="KW-0472">Membrane</keyword>
<evidence type="ECO:0000256" key="7">
    <source>
        <dbReference type="ARBA" id="ARBA00022989"/>
    </source>
</evidence>
<evidence type="ECO:0000256" key="5">
    <source>
        <dbReference type="ARBA" id="ARBA00022573"/>
    </source>
</evidence>
<accession>A0A1I4R8Y2</accession>
<feature type="transmembrane region" description="Helical" evidence="9">
    <location>
        <begin position="57"/>
        <end position="79"/>
    </location>
</feature>
<feature type="transmembrane region" description="Helical" evidence="9">
    <location>
        <begin position="158"/>
        <end position="179"/>
    </location>
</feature>
<dbReference type="PANTHER" id="PTHR34308">
    <property type="entry name" value="COBALAMIN BIOSYNTHESIS PROTEIN CBIB"/>
    <property type="match status" value="1"/>
</dbReference>
<dbReference type="GO" id="GO:0005886">
    <property type="term" value="C:plasma membrane"/>
    <property type="evidence" value="ECO:0007669"/>
    <property type="project" value="UniProtKB-SubCell"/>
</dbReference>
<dbReference type="STRING" id="39841.SAMN05660836_00461"/>
<dbReference type="AlphaFoldDB" id="A0A1I4R8Y2"/>
<evidence type="ECO:0000256" key="4">
    <source>
        <dbReference type="ARBA" id="ARBA00022475"/>
    </source>
</evidence>
<evidence type="ECO:0000256" key="6">
    <source>
        <dbReference type="ARBA" id="ARBA00022692"/>
    </source>
</evidence>
<keyword evidence="6 9" id="KW-0812">Transmembrane</keyword>
<evidence type="ECO:0000313" key="11">
    <source>
        <dbReference type="Proteomes" id="UP000199611"/>
    </source>
</evidence>
<comment type="similarity">
    <text evidence="3 9">Belongs to the CobD/CbiB family.</text>
</comment>
<dbReference type="NCBIfam" id="TIGR00380">
    <property type="entry name" value="cobal_cbiB"/>
    <property type="match status" value="1"/>
</dbReference>
<dbReference type="EMBL" id="FOUU01000001">
    <property type="protein sequence ID" value="SFM48410.1"/>
    <property type="molecule type" value="Genomic_DNA"/>
</dbReference>
<dbReference type="Pfam" id="PF03186">
    <property type="entry name" value="CobD_Cbib"/>
    <property type="match status" value="1"/>
</dbReference>
<name>A0A1I4R8Y2_9BACT</name>
<dbReference type="RefSeq" id="WP_093393172.1">
    <property type="nucleotide sequence ID" value="NZ_FOUU01000001.1"/>
</dbReference>
<evidence type="ECO:0000313" key="10">
    <source>
        <dbReference type="EMBL" id="SFM48410.1"/>
    </source>
</evidence>
<evidence type="ECO:0000256" key="2">
    <source>
        <dbReference type="ARBA" id="ARBA00004953"/>
    </source>
</evidence>
<dbReference type="PANTHER" id="PTHR34308:SF1">
    <property type="entry name" value="COBALAMIN BIOSYNTHESIS PROTEIN CBIB"/>
    <property type="match status" value="1"/>
</dbReference>